<evidence type="ECO:0000259" key="16">
    <source>
        <dbReference type="PROSITE" id="PS50262"/>
    </source>
</evidence>
<dbReference type="SMART" id="SM01381">
    <property type="entry name" value="7TM_GPCR_Srsx"/>
    <property type="match status" value="1"/>
</dbReference>
<keyword evidence="8 14" id="KW-1015">Disulfide bond</keyword>
<feature type="transmembrane region" description="Helical" evidence="14">
    <location>
        <begin position="173"/>
        <end position="199"/>
    </location>
</feature>
<dbReference type="InterPro" id="IPR001634">
    <property type="entry name" value="Adenosn_rcpt"/>
</dbReference>
<evidence type="ECO:0000256" key="1">
    <source>
        <dbReference type="ARBA" id="ARBA00004651"/>
    </source>
</evidence>
<dbReference type="InterPro" id="IPR000276">
    <property type="entry name" value="GPCR_Rhodpsn"/>
</dbReference>
<dbReference type="GO" id="GO:0007189">
    <property type="term" value="P:adenylate cyclase-activating G protein-coupled receptor signaling pathway"/>
    <property type="evidence" value="ECO:0007669"/>
    <property type="project" value="TreeGrafter"/>
</dbReference>
<feature type="transmembrane region" description="Helical" evidence="14">
    <location>
        <begin position="6"/>
        <end position="29"/>
    </location>
</feature>
<dbReference type="PROSITE" id="PS00237">
    <property type="entry name" value="G_PROTEIN_RECEP_F1_1"/>
    <property type="match status" value="1"/>
</dbReference>
<dbReference type="EMBL" id="JAFBMS010000121">
    <property type="protein sequence ID" value="KAG9335354.1"/>
    <property type="molecule type" value="Genomic_DNA"/>
</dbReference>
<comment type="subcellular location">
    <subcellularLocation>
        <location evidence="1 14">Cell membrane</location>
        <topology evidence="1 14">Multi-pass membrane protein</topology>
    </subcellularLocation>
</comment>
<comment type="function">
    <text evidence="12 14">Receptor for adenosine. The activity of this receptor is mediated by G proteins which activate adenylyl cyclase.</text>
</comment>
<keyword evidence="6 14" id="KW-0297">G-protein coupled receptor</keyword>
<comment type="subunit">
    <text evidence="13">Interacts (via cytoplasmic C-terminal domain) with USP4; the interaction is direct. May interact with DRD4. Interacts with NECAB2. Interacts (via cytoplasmic C-terminal domain) with GAS2L2; interaction enhances receptor-mediated adenylyl cyclase activity.</text>
</comment>
<comment type="similarity">
    <text evidence="14">Belongs to the G-protein coupled receptor 1 family.</text>
</comment>
<evidence type="ECO:0000256" key="6">
    <source>
        <dbReference type="ARBA" id="ARBA00023040"/>
    </source>
</evidence>
<feature type="transmembrane region" description="Helical" evidence="14">
    <location>
        <begin position="118"/>
        <end position="138"/>
    </location>
</feature>
<evidence type="ECO:0000313" key="17">
    <source>
        <dbReference type="EMBL" id="KAG9335354.1"/>
    </source>
</evidence>
<dbReference type="PANTHER" id="PTHR24246:SF47">
    <property type="entry name" value="ADENOSINE RECEPTOR A2A"/>
    <property type="match status" value="1"/>
</dbReference>
<keyword evidence="9 14" id="KW-0675">Receptor</keyword>
<dbReference type="Gene3D" id="1.20.1070.10">
    <property type="entry name" value="Rhodopsin 7-helix transmembrane proteins"/>
    <property type="match status" value="1"/>
</dbReference>
<evidence type="ECO:0000256" key="3">
    <source>
        <dbReference type="ARBA" id="ARBA00022692"/>
    </source>
</evidence>
<evidence type="ECO:0000256" key="12">
    <source>
        <dbReference type="ARBA" id="ARBA00024642"/>
    </source>
</evidence>
<protein>
    <recommendedName>
        <fullName evidence="14">Adenosine receptor A2</fullName>
    </recommendedName>
</protein>
<gene>
    <name evidence="17" type="ORF">JZ751_005274</name>
</gene>
<accession>A0A8T2N5T7</accession>
<evidence type="ECO:0000256" key="10">
    <source>
        <dbReference type="ARBA" id="ARBA00023180"/>
    </source>
</evidence>
<evidence type="ECO:0000313" key="18">
    <source>
        <dbReference type="Proteomes" id="UP000824540"/>
    </source>
</evidence>
<dbReference type="FunFam" id="1.20.1070.10:FF:000061">
    <property type="entry name" value="Adenosine receptor A2"/>
    <property type="match status" value="1"/>
</dbReference>
<evidence type="ECO:0000256" key="8">
    <source>
        <dbReference type="ARBA" id="ARBA00023157"/>
    </source>
</evidence>
<dbReference type="OrthoDB" id="9445642at2759"/>
<evidence type="ECO:0000256" key="2">
    <source>
        <dbReference type="ARBA" id="ARBA00022475"/>
    </source>
</evidence>
<evidence type="ECO:0000256" key="4">
    <source>
        <dbReference type="ARBA" id="ARBA00022843"/>
    </source>
</evidence>
<name>A0A8T2N5T7_9TELE</name>
<dbReference type="Pfam" id="PF00001">
    <property type="entry name" value="7tm_1"/>
    <property type="match status" value="1"/>
</dbReference>
<evidence type="ECO:0000256" key="13">
    <source>
        <dbReference type="ARBA" id="ARBA00047107"/>
    </source>
</evidence>
<keyword evidence="7 14" id="KW-0472">Membrane</keyword>
<evidence type="ECO:0000256" key="11">
    <source>
        <dbReference type="ARBA" id="ARBA00023224"/>
    </source>
</evidence>
<keyword evidence="11 14" id="KW-0807">Transducer</keyword>
<dbReference type="PANTHER" id="PTHR24246">
    <property type="entry name" value="OLFACTORY RECEPTOR AND ADENOSINE RECEPTOR"/>
    <property type="match status" value="1"/>
</dbReference>
<evidence type="ECO:0000256" key="5">
    <source>
        <dbReference type="ARBA" id="ARBA00022989"/>
    </source>
</evidence>
<dbReference type="GO" id="GO:0001609">
    <property type="term" value="F:G protein-coupled adenosine receptor activity"/>
    <property type="evidence" value="ECO:0007669"/>
    <property type="project" value="UniProtKB-UniRule"/>
</dbReference>
<feature type="domain" description="G-protein coupled receptors family 1 profile" evidence="16">
    <location>
        <begin position="20"/>
        <end position="290"/>
    </location>
</feature>
<evidence type="ECO:0000256" key="14">
    <source>
        <dbReference type="RuleBase" id="RU201114"/>
    </source>
</evidence>
<feature type="transmembrane region" description="Helical" evidence="14">
    <location>
        <begin position="271"/>
        <end position="292"/>
    </location>
</feature>
<dbReference type="PRINTS" id="PR00553">
    <property type="entry name" value="ADENOSINA2AR"/>
</dbReference>
<dbReference type="InterPro" id="IPR001513">
    <property type="entry name" value="Adeno_A2A_rcpt"/>
</dbReference>
<keyword evidence="10 14" id="KW-0325">Glycoprotein</keyword>
<evidence type="ECO:0000256" key="9">
    <source>
        <dbReference type="ARBA" id="ARBA00023170"/>
    </source>
</evidence>
<keyword evidence="5 14" id="KW-1133">Transmembrane helix</keyword>
<comment type="caution">
    <text evidence="17">The sequence shown here is derived from an EMBL/GenBank/DDBJ whole genome shotgun (WGS) entry which is preliminary data.</text>
</comment>
<dbReference type="PROSITE" id="PS50262">
    <property type="entry name" value="G_PROTEIN_RECEP_F1_2"/>
    <property type="match status" value="1"/>
</dbReference>
<feature type="region of interest" description="Disordered" evidence="15">
    <location>
        <begin position="316"/>
        <end position="377"/>
    </location>
</feature>
<dbReference type="PRINTS" id="PR00237">
    <property type="entry name" value="GPCRRHODOPSN"/>
</dbReference>
<feature type="transmembrane region" description="Helical" evidence="14">
    <location>
        <begin position="41"/>
        <end position="63"/>
    </location>
</feature>
<evidence type="ECO:0000256" key="15">
    <source>
        <dbReference type="SAM" id="MobiDB-lite"/>
    </source>
</evidence>
<feature type="transmembrane region" description="Helical" evidence="14">
    <location>
        <begin position="231"/>
        <end position="251"/>
    </location>
</feature>
<sequence length="391" mass="42098">MLSPGYVALELAMAVMAVVGNVLVCWAVWLNSSLQSITNLFVVSLAVADIAVGLLGVPFAVAISVGFCAMSHGCLFIACFVLVLTQGSIFSLLAIAVDRYIAIRNPLRYNSLVTCQRAKGTIAICWTLSVLIGLMPMLGWNRCGGDGANTTSPCPPGTTQCLFEGVVTMEYMVYFNFFACVLPPLVAMLGIYTCIFMAARRQLRLMGVKAWSGAGSVHGAGSRSTLLQRELHAAVSLAIIVGLFAACWLPLHIINCFTLFCPACQRPPDPIMYLAIVLSHANSAINPFVYAYRVREFRLTFRRIVGRCCGGLGWGGAGKGSAPPSTQITAPDATMTMDEEDEEEEEEEDDNVSATERTLDLQDEEKPDANCDGRHPSIQLAVVPLTTAPAR</sequence>
<dbReference type="PRINTS" id="PR00424">
    <property type="entry name" value="ADENOSINER"/>
</dbReference>
<keyword evidence="2 14" id="KW-1003">Cell membrane</keyword>
<organism evidence="17 18">
    <name type="scientific">Albula glossodonta</name>
    <name type="common">roundjaw bonefish</name>
    <dbReference type="NCBI Taxonomy" id="121402"/>
    <lineage>
        <taxon>Eukaryota</taxon>
        <taxon>Metazoa</taxon>
        <taxon>Chordata</taxon>
        <taxon>Craniata</taxon>
        <taxon>Vertebrata</taxon>
        <taxon>Euteleostomi</taxon>
        <taxon>Actinopterygii</taxon>
        <taxon>Neopterygii</taxon>
        <taxon>Teleostei</taxon>
        <taxon>Albuliformes</taxon>
        <taxon>Albulidae</taxon>
        <taxon>Albula</taxon>
    </lineage>
</organism>
<dbReference type="InterPro" id="IPR017452">
    <property type="entry name" value="GPCR_Rhodpsn_7TM"/>
</dbReference>
<feature type="compositionally biased region" description="Acidic residues" evidence="15">
    <location>
        <begin position="337"/>
        <end position="351"/>
    </location>
</feature>
<dbReference type="Proteomes" id="UP000824540">
    <property type="component" value="Unassembled WGS sequence"/>
</dbReference>
<reference evidence="17" key="1">
    <citation type="thesis" date="2021" institute="BYU ScholarsArchive" country="Provo, UT, USA">
        <title>Applications of and Algorithms for Genome Assembly and Genomic Analyses with an Emphasis on Marine Teleosts.</title>
        <authorList>
            <person name="Pickett B.D."/>
        </authorList>
    </citation>
    <scope>NUCLEOTIDE SEQUENCE</scope>
    <source>
        <strain evidence="17">HI-2016</strain>
    </source>
</reference>
<dbReference type="SUPFAM" id="SSF81321">
    <property type="entry name" value="Family A G protein-coupled receptor-like"/>
    <property type="match status" value="1"/>
</dbReference>
<feature type="transmembrane region" description="Helical" evidence="14">
    <location>
        <begin position="75"/>
        <end position="97"/>
    </location>
</feature>
<evidence type="ECO:0000256" key="7">
    <source>
        <dbReference type="ARBA" id="ARBA00023136"/>
    </source>
</evidence>
<keyword evidence="4" id="KW-0832">Ubl conjugation</keyword>
<keyword evidence="3 14" id="KW-0812">Transmembrane</keyword>
<proteinExistence type="inferred from homology"/>
<keyword evidence="18" id="KW-1185">Reference proteome</keyword>
<dbReference type="AlphaFoldDB" id="A0A8T2N5T7"/>
<dbReference type="GO" id="GO:0005886">
    <property type="term" value="C:plasma membrane"/>
    <property type="evidence" value="ECO:0007669"/>
    <property type="project" value="UniProtKB-SubCell"/>
</dbReference>